<protein>
    <submittedName>
        <fullName evidence="1">Uncharacterized protein</fullName>
    </submittedName>
</protein>
<name>A0A8C9HZL3_9PRIM</name>
<reference evidence="1" key="2">
    <citation type="submission" date="2025-09" db="UniProtKB">
        <authorList>
            <consortium name="Ensembl"/>
        </authorList>
    </citation>
    <scope>IDENTIFICATION</scope>
</reference>
<dbReference type="Proteomes" id="UP000694416">
    <property type="component" value="Unplaced"/>
</dbReference>
<keyword evidence="2" id="KW-1185">Reference proteome</keyword>
<proteinExistence type="predicted"/>
<sequence length="195" mass="20974">MRKRHREECDMPGPWSTLRSHRGHHLPHLHPVLARPTLTDVEGCLQCLDVRGHSGHTVDAHLLHALELDLLHTLAHDVGHLGPLSPAAGGNALSVLAALLGPHTGDLLYGGGVTMVVKVTRSRAAHRAFCLGLHTEPSACLFSLCKLSPHCMYFLRTFQAARTPASHICSLGQGQEACLSKVSTGRASDRFQACG</sequence>
<organism evidence="1 2">
    <name type="scientific">Piliocolobus tephrosceles</name>
    <name type="common">Ugandan red Colobus</name>
    <dbReference type="NCBI Taxonomy" id="591936"/>
    <lineage>
        <taxon>Eukaryota</taxon>
        <taxon>Metazoa</taxon>
        <taxon>Chordata</taxon>
        <taxon>Craniata</taxon>
        <taxon>Vertebrata</taxon>
        <taxon>Euteleostomi</taxon>
        <taxon>Mammalia</taxon>
        <taxon>Eutheria</taxon>
        <taxon>Euarchontoglires</taxon>
        <taxon>Primates</taxon>
        <taxon>Haplorrhini</taxon>
        <taxon>Catarrhini</taxon>
        <taxon>Cercopithecidae</taxon>
        <taxon>Colobinae</taxon>
        <taxon>Piliocolobus</taxon>
    </lineage>
</organism>
<dbReference type="AlphaFoldDB" id="A0A8C9HZL3"/>
<accession>A0A8C9HZL3</accession>
<dbReference type="Ensembl" id="ENSPTET00000037896.1">
    <property type="protein sequence ID" value="ENSPTEP00000026983.1"/>
    <property type="gene ID" value="ENSPTEG00000026924.1"/>
</dbReference>
<reference evidence="1" key="1">
    <citation type="submission" date="2025-08" db="UniProtKB">
        <authorList>
            <consortium name="Ensembl"/>
        </authorList>
    </citation>
    <scope>IDENTIFICATION</scope>
</reference>
<evidence type="ECO:0000313" key="1">
    <source>
        <dbReference type="Ensembl" id="ENSPTEP00000026983.1"/>
    </source>
</evidence>
<evidence type="ECO:0000313" key="2">
    <source>
        <dbReference type="Proteomes" id="UP000694416"/>
    </source>
</evidence>